<sequence length="105" mass="11637">MVGAHVTHVTDLCLEFHLNSNRRARETPDPQGRFSGGAAGSVLWDPGAAAFEYGRCQDEICVGAEIQSDTQRWRVHKTRTGTRRVITEEEGCGMLRGRAELSHLD</sequence>
<keyword evidence="2" id="KW-1185">Reference proteome</keyword>
<reference evidence="1" key="1">
    <citation type="journal article" date="2023" name="Science">
        <title>Genome structures resolve the early diversification of teleost fishes.</title>
        <authorList>
            <person name="Parey E."/>
            <person name="Louis A."/>
            <person name="Montfort J."/>
            <person name="Bouchez O."/>
            <person name="Roques C."/>
            <person name="Iampietro C."/>
            <person name="Lluch J."/>
            <person name="Castinel A."/>
            <person name="Donnadieu C."/>
            <person name="Desvignes T."/>
            <person name="Floi Bucao C."/>
            <person name="Jouanno E."/>
            <person name="Wen M."/>
            <person name="Mejri S."/>
            <person name="Dirks R."/>
            <person name="Jansen H."/>
            <person name="Henkel C."/>
            <person name="Chen W.J."/>
            <person name="Zahm M."/>
            <person name="Cabau C."/>
            <person name="Klopp C."/>
            <person name="Thompson A.W."/>
            <person name="Robinson-Rechavi M."/>
            <person name="Braasch I."/>
            <person name="Lecointre G."/>
            <person name="Bobe J."/>
            <person name="Postlethwait J.H."/>
            <person name="Berthelot C."/>
            <person name="Roest Crollius H."/>
            <person name="Guiguen Y."/>
        </authorList>
    </citation>
    <scope>NUCLEOTIDE SEQUENCE</scope>
    <source>
        <strain evidence="1">NC1722</strain>
    </source>
</reference>
<proteinExistence type="predicted"/>
<organism evidence="1 2">
    <name type="scientific">Aldrovandia affinis</name>
    <dbReference type="NCBI Taxonomy" id="143900"/>
    <lineage>
        <taxon>Eukaryota</taxon>
        <taxon>Metazoa</taxon>
        <taxon>Chordata</taxon>
        <taxon>Craniata</taxon>
        <taxon>Vertebrata</taxon>
        <taxon>Euteleostomi</taxon>
        <taxon>Actinopterygii</taxon>
        <taxon>Neopterygii</taxon>
        <taxon>Teleostei</taxon>
        <taxon>Notacanthiformes</taxon>
        <taxon>Halosauridae</taxon>
        <taxon>Aldrovandia</taxon>
    </lineage>
</organism>
<dbReference type="Proteomes" id="UP001221898">
    <property type="component" value="Unassembled WGS sequence"/>
</dbReference>
<comment type="caution">
    <text evidence="1">The sequence shown here is derived from an EMBL/GenBank/DDBJ whole genome shotgun (WGS) entry which is preliminary data.</text>
</comment>
<evidence type="ECO:0000313" key="2">
    <source>
        <dbReference type="Proteomes" id="UP001221898"/>
    </source>
</evidence>
<dbReference type="EMBL" id="JAINUG010000364">
    <property type="protein sequence ID" value="KAJ8373349.1"/>
    <property type="molecule type" value="Genomic_DNA"/>
</dbReference>
<dbReference type="AlphaFoldDB" id="A0AAD7RBG5"/>
<name>A0AAD7RBG5_9TELE</name>
<protein>
    <submittedName>
        <fullName evidence="1">Uncharacterized protein</fullName>
    </submittedName>
</protein>
<accession>A0AAD7RBG5</accession>
<evidence type="ECO:0000313" key="1">
    <source>
        <dbReference type="EMBL" id="KAJ8373349.1"/>
    </source>
</evidence>
<gene>
    <name evidence="1" type="ORF">AAFF_G00265930</name>
</gene>